<protein>
    <submittedName>
        <fullName evidence="1">Uncharacterized protein</fullName>
    </submittedName>
</protein>
<proteinExistence type="predicted"/>
<name>A0A0M0LQB4_9EUKA</name>
<dbReference type="Proteomes" id="UP000037460">
    <property type="component" value="Unassembled WGS sequence"/>
</dbReference>
<evidence type="ECO:0000313" key="2">
    <source>
        <dbReference type="Proteomes" id="UP000037460"/>
    </source>
</evidence>
<dbReference type="AlphaFoldDB" id="A0A0M0LQB4"/>
<accession>A0A0M0LQB4</accession>
<organism evidence="1 2">
    <name type="scientific">Chrysochromulina tobinii</name>
    <dbReference type="NCBI Taxonomy" id="1460289"/>
    <lineage>
        <taxon>Eukaryota</taxon>
        <taxon>Haptista</taxon>
        <taxon>Haptophyta</taxon>
        <taxon>Prymnesiophyceae</taxon>
        <taxon>Prymnesiales</taxon>
        <taxon>Chrysochromulinaceae</taxon>
        <taxon>Chrysochromulina</taxon>
    </lineage>
</organism>
<sequence>MADDAATLHRAVEKIRVTHAAALAALAAFERAMPPIPPRPTIRFGRLGDAVMGDVTTLQPYFVHGAADSQSPLIFSSGPVEHDFLTSHRGYSQDCLDDDTATPKELVLSKRAGCLHNVDGVYAAIPYLAPRAPSEMIRCY</sequence>
<gene>
    <name evidence="1" type="ORF">Ctob_012136</name>
</gene>
<keyword evidence="2" id="KW-1185">Reference proteome</keyword>
<dbReference type="EMBL" id="JWZX01000392">
    <property type="protein sequence ID" value="KOO53077.1"/>
    <property type="molecule type" value="Genomic_DNA"/>
</dbReference>
<reference evidence="2" key="1">
    <citation type="journal article" date="2015" name="PLoS Genet.">
        <title>Genome Sequence and Transcriptome Analyses of Chrysochromulina tobin: Metabolic Tools for Enhanced Algal Fitness in the Prominent Order Prymnesiales (Haptophyceae).</title>
        <authorList>
            <person name="Hovde B.T."/>
            <person name="Deodato C.R."/>
            <person name="Hunsperger H.M."/>
            <person name="Ryken S.A."/>
            <person name="Yost W."/>
            <person name="Jha R.K."/>
            <person name="Patterson J."/>
            <person name="Monnat R.J. Jr."/>
            <person name="Barlow S.B."/>
            <person name="Starkenburg S.R."/>
            <person name="Cattolico R.A."/>
        </authorList>
    </citation>
    <scope>NUCLEOTIDE SEQUENCE</scope>
    <source>
        <strain evidence="2">CCMP291</strain>
    </source>
</reference>
<evidence type="ECO:0000313" key="1">
    <source>
        <dbReference type="EMBL" id="KOO53077.1"/>
    </source>
</evidence>
<comment type="caution">
    <text evidence="1">The sequence shown here is derived from an EMBL/GenBank/DDBJ whole genome shotgun (WGS) entry which is preliminary data.</text>
</comment>